<dbReference type="Pfam" id="PF12588">
    <property type="entry name" value="PSDC"/>
    <property type="match status" value="1"/>
</dbReference>
<accession>A0A9Q8SHK8</accession>
<dbReference type="GeneID" id="73337012"/>
<dbReference type="PANTHER" id="PTHR33119">
    <property type="entry name" value="IFI3P"/>
    <property type="match status" value="1"/>
</dbReference>
<dbReference type="InterPro" id="IPR025340">
    <property type="entry name" value="DUF4246"/>
</dbReference>
<feature type="region of interest" description="Disordered" evidence="3">
    <location>
        <begin position="970"/>
        <end position="989"/>
    </location>
</feature>
<evidence type="ECO:0000259" key="4">
    <source>
        <dbReference type="Pfam" id="PF12588"/>
    </source>
</evidence>
<feature type="domain" description="L-tryptophan decarboxylase PsiD-like" evidence="4">
    <location>
        <begin position="780"/>
        <end position="910"/>
    </location>
</feature>
<evidence type="ECO:0000256" key="3">
    <source>
        <dbReference type="SAM" id="MobiDB-lite"/>
    </source>
</evidence>
<dbReference type="Pfam" id="PF02666">
    <property type="entry name" value="PS_Dcarbxylase"/>
    <property type="match status" value="1"/>
</dbReference>
<evidence type="ECO:0000256" key="2">
    <source>
        <dbReference type="ARBA" id="ARBA00023239"/>
    </source>
</evidence>
<sequence length="1211" mass="134877">MELAAANMSTKLTVRERLTLCKWADSLPGDITPTLARGAEWVKVEFGKDVPEAVIRTVLDRADMTDDFHAYNDGEIAPLIRPGFGKEFWEMPDDDAAFPSAVQKWKASTLTWGEIAILWFVEKITNKPDWHLKVFDEEIVAKWKQEVMAVDWTDVGLKYAYFDDDLFTFALAELREKAKLFEATGLIPIFDASSAVIKSDSAITPKVKEELKQGVAALENIPENEKDWHPGSDGKVLDLVHPSLWPLVFGKSRIVAAKRILLKDTLAACGTGDVIPVPKKRYPDHQSSDDLWSVKYQWLPCDIDIEEGKPKIMSYINNLHPQHHASLYTTIEKVLEKALPMWDLVYRWHEDYETLRIPCESARTQCLAECSRWCCPEKRPLDPDEAERDDDEYNDDYGGYSAEEPSRELWRRDKIWFERTHPIERPPVPAYKPMELQPKDVNLTSGFFNHADRIQVIVKLANIHLTPEKPTYDGGSWHIEGQLNEHIAATALYYYDNENITDSHLAFRTVADREQLMGELNYEQGDFHTINRTLAITSHADTNQRLGSVLTREDRLLAFPNVYQHCVAPFELVDKTKAGHRKILALFLVDPRIPIISTANVPPQQRGWWKEGAAPGDRLGTLPPEVTDMVFDNMDFPIGIEEAKRIRADLMKERTTIAEQGMGVMTTTEWNFSVKGEKLGSCVETSASSAPDCGCGPIGRSDGILHSRTPHRPRFVMLYYLINSFKSNKDARPSLQPPSHQDASTPEKWLAHKIHQASTTTPALNSKTVTTNTVVDDLNPSLTNLRTIVQNDPHLAVLADQMFAQAAALQPRDPTEQPAVQSFRQFLQVVNVIMRSGPQFFDRPGNEDAMGFVAAPINALLNYPMGTAAGYEFFRRSEVNEAMGGVLSAWGEFLASGASRGCLRAWVSASGQVVMAERANGRVGDGEGSGGLGFKELFVCPDPEDTETLGYESWDAFFVRRFREGVRPVEFPDDEDHNGGEKLSVTGSSGTVDIQVDDNTSVIVNACESAPLQVISDVALRADVTLKGQPYSLTDMLNNNALAPQFVGGTIYQAYLSAFSYHRWHAPVSGRVVEVEMIPGTYFSVNRFQGIAACGNDNEGTDGPDPQAPCRSQAYTASVATRAVVYIEARNPRIGLMAIVFVGMTEVSSCEVTVRAGEEVVKGQEIGMFHFGGSSHCLVFRPGVELRFVENRSPAGLEGNNRVNSALAVVE</sequence>
<evidence type="ECO:0000313" key="8">
    <source>
        <dbReference type="Proteomes" id="UP000830671"/>
    </source>
</evidence>
<keyword evidence="1" id="KW-0210">Decarboxylase</keyword>
<evidence type="ECO:0000259" key="5">
    <source>
        <dbReference type="Pfam" id="PF14033"/>
    </source>
</evidence>
<dbReference type="AlphaFoldDB" id="A0A9Q8SHK8"/>
<dbReference type="GO" id="GO:0008654">
    <property type="term" value="P:phospholipid biosynthetic process"/>
    <property type="evidence" value="ECO:0007669"/>
    <property type="project" value="InterPro"/>
</dbReference>
<dbReference type="Proteomes" id="UP000830671">
    <property type="component" value="Chromosome 2"/>
</dbReference>
<evidence type="ECO:0000259" key="6">
    <source>
        <dbReference type="Pfam" id="PF21666"/>
    </source>
</evidence>
<dbReference type="EMBL" id="CP019474">
    <property type="protein sequence ID" value="UQC77506.1"/>
    <property type="molecule type" value="Genomic_DNA"/>
</dbReference>
<proteinExistence type="predicted"/>
<dbReference type="KEGG" id="clup:CLUP02_02974"/>
<dbReference type="Pfam" id="PF21666">
    <property type="entry name" value="DUF4246_N"/>
    <property type="match status" value="1"/>
</dbReference>
<dbReference type="InterPro" id="IPR022237">
    <property type="entry name" value="PsiD-like"/>
</dbReference>
<dbReference type="InterPro" id="IPR049192">
    <property type="entry name" value="DUF4246_C"/>
</dbReference>
<evidence type="ECO:0008006" key="9">
    <source>
        <dbReference type="Google" id="ProtNLM"/>
    </source>
</evidence>
<evidence type="ECO:0000313" key="7">
    <source>
        <dbReference type="EMBL" id="UQC77506.1"/>
    </source>
</evidence>
<dbReference type="RefSeq" id="XP_049139145.1">
    <property type="nucleotide sequence ID" value="XM_049282002.1"/>
</dbReference>
<dbReference type="InterPro" id="IPR003817">
    <property type="entry name" value="PS_Dcarbxylase"/>
</dbReference>
<dbReference type="InterPro" id="IPR049207">
    <property type="entry name" value="DUF4246_N"/>
</dbReference>
<feature type="domain" description="DUF4246" evidence="6">
    <location>
        <begin position="82"/>
        <end position="146"/>
    </location>
</feature>
<gene>
    <name evidence="7" type="ORF">CLUP02_02974</name>
</gene>
<keyword evidence="8" id="KW-1185">Reference proteome</keyword>
<feature type="domain" description="DUF4246" evidence="5">
    <location>
        <begin position="166"/>
        <end position="611"/>
    </location>
</feature>
<dbReference type="Pfam" id="PF14033">
    <property type="entry name" value="DUF4246"/>
    <property type="match status" value="1"/>
</dbReference>
<name>A0A9Q8SHK8_9PEZI</name>
<protein>
    <recommendedName>
        <fullName evidence="9">Phosphatidylserine decarboxylase</fullName>
    </recommendedName>
</protein>
<organism evidence="7 8">
    <name type="scientific">Colletotrichum lupini</name>
    <dbReference type="NCBI Taxonomy" id="145971"/>
    <lineage>
        <taxon>Eukaryota</taxon>
        <taxon>Fungi</taxon>
        <taxon>Dikarya</taxon>
        <taxon>Ascomycota</taxon>
        <taxon>Pezizomycotina</taxon>
        <taxon>Sordariomycetes</taxon>
        <taxon>Hypocreomycetidae</taxon>
        <taxon>Glomerellales</taxon>
        <taxon>Glomerellaceae</taxon>
        <taxon>Colletotrichum</taxon>
        <taxon>Colletotrichum acutatum species complex</taxon>
    </lineage>
</organism>
<dbReference type="GO" id="GO:0004609">
    <property type="term" value="F:phosphatidylserine decarboxylase activity"/>
    <property type="evidence" value="ECO:0007669"/>
    <property type="project" value="InterPro"/>
</dbReference>
<dbReference type="PANTHER" id="PTHR33119:SF1">
    <property type="entry name" value="FE2OG DIOXYGENASE DOMAIN-CONTAINING PROTEIN"/>
    <property type="match status" value="1"/>
</dbReference>
<keyword evidence="2" id="KW-0456">Lyase</keyword>
<evidence type="ECO:0000256" key="1">
    <source>
        <dbReference type="ARBA" id="ARBA00022793"/>
    </source>
</evidence>
<reference evidence="7" key="1">
    <citation type="journal article" date="2021" name="Mol. Plant Microbe Interact.">
        <title>Complete Genome Sequence of the Plant-Pathogenic Fungus Colletotrichum lupini.</title>
        <authorList>
            <person name="Baroncelli R."/>
            <person name="Pensec F."/>
            <person name="Da Lio D."/>
            <person name="Boufleur T."/>
            <person name="Vicente I."/>
            <person name="Sarrocco S."/>
            <person name="Picot A."/>
            <person name="Baraldi E."/>
            <person name="Sukno S."/>
            <person name="Thon M."/>
            <person name="Le Floch G."/>
        </authorList>
    </citation>
    <scope>NUCLEOTIDE SEQUENCE</scope>
    <source>
        <strain evidence="7">IMI 504893</strain>
    </source>
</reference>